<sequence length="129" mass="15408">MSTETVPETGRATTNELRMIRDYIMFPHMLTMAENSQKHLRLTHNILNPYFEQVVILVMDRITKELASIRREFNKRKIKVFDEEMNDGILYYKFSCRGYQDRFGIVRETLRSEISFRFAEYASGVLQRN</sequence>
<dbReference type="InterPro" id="IPR058600">
    <property type="entry name" value="YhjD-like"/>
</dbReference>
<accession>A0A3D9HZ92</accession>
<dbReference type="Pfam" id="PF26325">
    <property type="entry name" value="YhjD"/>
    <property type="match status" value="1"/>
</dbReference>
<protein>
    <submittedName>
        <fullName evidence="1">Uncharacterized protein</fullName>
    </submittedName>
</protein>
<evidence type="ECO:0000313" key="1">
    <source>
        <dbReference type="EMBL" id="RED54817.1"/>
    </source>
</evidence>
<organism evidence="1 2">
    <name type="scientific">Cohnella lupini</name>
    <dbReference type="NCBI Taxonomy" id="1294267"/>
    <lineage>
        <taxon>Bacteria</taxon>
        <taxon>Bacillati</taxon>
        <taxon>Bacillota</taxon>
        <taxon>Bacilli</taxon>
        <taxon>Bacillales</taxon>
        <taxon>Paenibacillaceae</taxon>
        <taxon>Cohnella</taxon>
    </lineage>
</organism>
<proteinExistence type="predicted"/>
<name>A0A3D9HZ92_9BACL</name>
<dbReference type="Proteomes" id="UP000256869">
    <property type="component" value="Unassembled WGS sequence"/>
</dbReference>
<keyword evidence="2" id="KW-1185">Reference proteome</keyword>
<comment type="caution">
    <text evidence="1">The sequence shown here is derived from an EMBL/GenBank/DDBJ whole genome shotgun (WGS) entry which is preliminary data.</text>
</comment>
<dbReference type="AlphaFoldDB" id="A0A3D9HZ92"/>
<dbReference type="EMBL" id="QRDY01000021">
    <property type="protein sequence ID" value="RED54817.1"/>
    <property type="molecule type" value="Genomic_DNA"/>
</dbReference>
<gene>
    <name evidence="1" type="ORF">DFP95_12173</name>
</gene>
<evidence type="ECO:0000313" key="2">
    <source>
        <dbReference type="Proteomes" id="UP000256869"/>
    </source>
</evidence>
<reference evidence="1 2" key="1">
    <citation type="submission" date="2018-07" db="EMBL/GenBank/DDBJ databases">
        <title>Genomic Encyclopedia of Type Strains, Phase III (KMG-III): the genomes of soil and plant-associated and newly described type strains.</title>
        <authorList>
            <person name="Whitman W."/>
        </authorList>
    </citation>
    <scope>NUCLEOTIDE SEQUENCE [LARGE SCALE GENOMIC DNA]</scope>
    <source>
        <strain evidence="1 2">CECT 8236</strain>
    </source>
</reference>